<protein>
    <submittedName>
        <fullName evidence="1">Uncharacterized protein</fullName>
    </submittedName>
</protein>
<dbReference type="STRING" id="717772.THIAE_05760"/>
<dbReference type="InParanoid" id="W0DZ49"/>
<dbReference type="Proteomes" id="UP000005380">
    <property type="component" value="Chromosome"/>
</dbReference>
<name>W0DZ49_9GAMM</name>
<dbReference type="AlphaFoldDB" id="W0DZ49"/>
<gene>
    <name evidence="1" type="ORF">THIAE_05760</name>
</gene>
<dbReference type="KEGG" id="tao:THIAE_05760"/>
<sequence length="80" mass="9341">MLSYDAERTFDELKQLEENLRAARRSIKWNYRDGTPYRPEAVEAADQLRHIGARLMTLSIWIKQDQAKIAELHRAGIGEQ</sequence>
<organism evidence="1 2">
    <name type="scientific">Thiomicrospira aerophila AL3</name>
    <dbReference type="NCBI Taxonomy" id="717772"/>
    <lineage>
        <taxon>Bacteria</taxon>
        <taxon>Pseudomonadati</taxon>
        <taxon>Pseudomonadota</taxon>
        <taxon>Gammaproteobacteria</taxon>
        <taxon>Thiotrichales</taxon>
        <taxon>Piscirickettsiaceae</taxon>
        <taxon>Thiomicrospira</taxon>
    </lineage>
</organism>
<keyword evidence="2" id="KW-1185">Reference proteome</keyword>
<proteinExistence type="predicted"/>
<reference evidence="1 2" key="1">
    <citation type="submission" date="2013-12" db="EMBL/GenBank/DDBJ databases">
        <authorList>
            <consortium name="DOE Joint Genome Institute"/>
            <person name="Kappler U."/>
            <person name="Huntemann M."/>
            <person name="Han J."/>
            <person name="Chen A."/>
            <person name="Kyrpides N."/>
            <person name="Mavromatis K."/>
            <person name="Markowitz V."/>
            <person name="Palaniappan K."/>
            <person name="Ivanova N."/>
            <person name="Schaumberg A."/>
            <person name="Pati A."/>
            <person name="Liolios K."/>
            <person name="Nordberg H.P."/>
            <person name="Cantor M.N."/>
            <person name="Hua S.X."/>
            <person name="Woyke T."/>
        </authorList>
    </citation>
    <scope>NUCLEOTIDE SEQUENCE [LARGE SCALE GENOMIC DNA]</scope>
    <source>
        <strain evidence="2">AL2</strain>
    </source>
</reference>
<dbReference type="HOGENOM" id="CLU_2588620_0_0_6"/>
<dbReference type="EMBL" id="CP007030">
    <property type="protein sequence ID" value="AHF02254.1"/>
    <property type="molecule type" value="Genomic_DNA"/>
</dbReference>
<accession>W0DZ49</accession>
<evidence type="ECO:0000313" key="2">
    <source>
        <dbReference type="Proteomes" id="UP000005380"/>
    </source>
</evidence>
<dbReference type="RefSeq" id="WP_006460440.1">
    <property type="nucleotide sequence ID" value="NZ_CP007030.1"/>
</dbReference>
<evidence type="ECO:0000313" key="1">
    <source>
        <dbReference type="EMBL" id="AHF02254.1"/>
    </source>
</evidence>